<dbReference type="InterPro" id="IPR011032">
    <property type="entry name" value="GroES-like_sf"/>
</dbReference>
<dbReference type="InterPro" id="IPR036457">
    <property type="entry name" value="PPM-type-like_dom_sf"/>
</dbReference>
<feature type="region of interest" description="Disordered" evidence="1">
    <location>
        <begin position="344"/>
        <end position="384"/>
    </location>
</feature>
<dbReference type="OrthoDB" id="202537at2759"/>
<dbReference type="InterPro" id="IPR027417">
    <property type="entry name" value="P-loop_NTPase"/>
</dbReference>
<evidence type="ECO:0000313" key="2">
    <source>
        <dbReference type="EMBL" id="PWA58454.1"/>
    </source>
</evidence>
<dbReference type="PANTHER" id="PTHR31953">
    <property type="entry name" value="BETA-FRUCTOFURANOSIDASE, INSOLUBLE ISOENZYME CWINV1-RELATED"/>
    <property type="match status" value="1"/>
</dbReference>
<name>A0A2U1MB01_ARTAN</name>
<sequence>MEAASVVIAIGPGVTSYKVGDIVAYAGFPVSTNISSREQILPAERVVPIPRSIDPIIVVVVIFGRLTAGVLVHRHFKGDRRCILFYRQIHPRECHALKHGGSTIVISIIIDGRDLWMANVGESGAVLCERGSVTKLPGHDSTYIKSMATTSSAEAALERNSSATSITRCKVIKVDAQFLESTKEEWLCHLRWHRSICGCCSCLRDRRTGLKPFAQAKSTKREQPRTHSPVVDNVTAPVTDNVGSSSGVGEGSSSEVICVGEKLDSKLFYKMDMRQPWGAFLLYGPPGSIKSYLAKDVAMEAGASFFSAATADTTSNPLQLQPQLMQPQPQMYLTMQSRTGLGGHFSEGWHTTIDPQTSAPPSASRRKDRKDQKTPEPPKVPVKLNPVKDSKVEFVVNGNFQNKEEPVVNDSDVVEKSKSEWPIEEIEMLHKNEVSYGDYKLKAGSILEIESINALQGGCEDFVKLTNLEEVKNWTTVCAKDAATKGKFRPFGLLTLASSNLTEQTAIFFQIYKSSDTFLMCSDQSRWITRFFERFGGSKNCITSRVYQTFAIGDDAHLFAFNNGRKSVLISELVLDCHRFTREKLNPIFSGVHQKGTSPVNNVKSSLEDSLPGLPENRHELPILIIVSL</sequence>
<dbReference type="Proteomes" id="UP000245207">
    <property type="component" value="Unassembled WGS sequence"/>
</dbReference>
<organism evidence="2 3">
    <name type="scientific">Artemisia annua</name>
    <name type="common">Sweet wormwood</name>
    <dbReference type="NCBI Taxonomy" id="35608"/>
    <lineage>
        <taxon>Eukaryota</taxon>
        <taxon>Viridiplantae</taxon>
        <taxon>Streptophyta</taxon>
        <taxon>Embryophyta</taxon>
        <taxon>Tracheophyta</taxon>
        <taxon>Spermatophyta</taxon>
        <taxon>Magnoliopsida</taxon>
        <taxon>eudicotyledons</taxon>
        <taxon>Gunneridae</taxon>
        <taxon>Pentapetalae</taxon>
        <taxon>asterids</taxon>
        <taxon>campanulids</taxon>
        <taxon>Asterales</taxon>
        <taxon>Asteraceae</taxon>
        <taxon>Asteroideae</taxon>
        <taxon>Anthemideae</taxon>
        <taxon>Artemisiinae</taxon>
        <taxon>Artemisia</taxon>
    </lineage>
</organism>
<dbReference type="AlphaFoldDB" id="A0A2U1MB01"/>
<evidence type="ECO:0000256" key="1">
    <source>
        <dbReference type="SAM" id="MobiDB-lite"/>
    </source>
</evidence>
<proteinExistence type="predicted"/>
<gene>
    <name evidence="2" type="ORF">CTI12_AA400570</name>
</gene>
<feature type="region of interest" description="Disordered" evidence="1">
    <location>
        <begin position="215"/>
        <end position="252"/>
    </location>
</feature>
<protein>
    <submittedName>
        <fullName evidence="2">6-&amp;1-fructan exohydrolase</fullName>
    </submittedName>
</protein>
<accession>A0A2U1MB01</accession>
<feature type="compositionally biased region" description="Low complexity" evidence="1">
    <location>
        <begin position="242"/>
        <end position="252"/>
    </location>
</feature>
<dbReference type="Gene3D" id="3.60.40.10">
    <property type="entry name" value="PPM-type phosphatase domain"/>
    <property type="match status" value="1"/>
</dbReference>
<comment type="caution">
    <text evidence="2">The sequence shown here is derived from an EMBL/GenBank/DDBJ whole genome shotgun (WGS) entry which is preliminary data.</text>
</comment>
<dbReference type="InterPro" id="IPR050551">
    <property type="entry name" value="Fructan_Metab_Enzymes"/>
</dbReference>
<dbReference type="Gene3D" id="2.60.120.560">
    <property type="entry name" value="Exo-inulinase, domain 1"/>
    <property type="match status" value="2"/>
</dbReference>
<dbReference type="InterPro" id="IPR013320">
    <property type="entry name" value="ConA-like_dom_sf"/>
</dbReference>
<dbReference type="Gene3D" id="3.40.50.300">
    <property type="entry name" value="P-loop containing nucleotide triphosphate hydrolases"/>
    <property type="match status" value="1"/>
</dbReference>
<dbReference type="GO" id="GO:0016787">
    <property type="term" value="F:hydrolase activity"/>
    <property type="evidence" value="ECO:0007669"/>
    <property type="project" value="UniProtKB-KW"/>
</dbReference>
<keyword evidence="2" id="KW-0378">Hydrolase</keyword>
<dbReference type="SUPFAM" id="SSF81606">
    <property type="entry name" value="PP2C-like"/>
    <property type="match status" value="1"/>
</dbReference>
<dbReference type="Gene3D" id="3.90.180.10">
    <property type="entry name" value="Medium-chain alcohol dehydrogenases, catalytic domain"/>
    <property type="match status" value="1"/>
</dbReference>
<dbReference type="STRING" id="35608.A0A2U1MB01"/>
<dbReference type="SUPFAM" id="SSF50129">
    <property type="entry name" value="GroES-like"/>
    <property type="match status" value="1"/>
</dbReference>
<keyword evidence="3" id="KW-1185">Reference proteome</keyword>
<dbReference type="SUPFAM" id="SSF49899">
    <property type="entry name" value="Concanavalin A-like lectins/glucanases"/>
    <property type="match status" value="1"/>
</dbReference>
<dbReference type="EMBL" id="PKPP01005893">
    <property type="protein sequence ID" value="PWA58454.1"/>
    <property type="molecule type" value="Genomic_DNA"/>
</dbReference>
<evidence type="ECO:0000313" key="3">
    <source>
        <dbReference type="Proteomes" id="UP000245207"/>
    </source>
</evidence>
<reference evidence="2 3" key="1">
    <citation type="journal article" date="2018" name="Mol. Plant">
        <title>The genome of Artemisia annua provides insight into the evolution of Asteraceae family and artemisinin biosynthesis.</title>
        <authorList>
            <person name="Shen Q."/>
            <person name="Zhang L."/>
            <person name="Liao Z."/>
            <person name="Wang S."/>
            <person name="Yan T."/>
            <person name="Shi P."/>
            <person name="Liu M."/>
            <person name="Fu X."/>
            <person name="Pan Q."/>
            <person name="Wang Y."/>
            <person name="Lv Z."/>
            <person name="Lu X."/>
            <person name="Zhang F."/>
            <person name="Jiang W."/>
            <person name="Ma Y."/>
            <person name="Chen M."/>
            <person name="Hao X."/>
            <person name="Li L."/>
            <person name="Tang Y."/>
            <person name="Lv G."/>
            <person name="Zhou Y."/>
            <person name="Sun X."/>
            <person name="Brodelius P.E."/>
            <person name="Rose J.K.C."/>
            <person name="Tang K."/>
        </authorList>
    </citation>
    <scope>NUCLEOTIDE SEQUENCE [LARGE SCALE GENOMIC DNA]</scope>
    <source>
        <strain evidence="3">cv. Huhao1</strain>
        <tissue evidence="2">Leaf</tissue>
    </source>
</reference>